<proteinExistence type="predicted"/>
<accession>A0A366X5B2</accession>
<sequence length="140" mass="15548">MRDPILLRKALISSLLIAFGTPLYADVLYECTFTKYGKNNLQSFMSDKVELIEKDDGSAAVLDKISKAMFKKPKAATLVTRKNKKKFSWAIRNVPTTGTSTVNLSSTIRFDTNSGKATYRLWFGGYDSDVNASGTCSKKK</sequence>
<protein>
    <submittedName>
        <fullName evidence="1">Uncharacterized protein</fullName>
    </submittedName>
</protein>
<name>A0A366X5B2_9RHOB</name>
<dbReference type="AlphaFoldDB" id="A0A366X5B2"/>
<dbReference type="EMBL" id="QOCE01000025">
    <property type="protein sequence ID" value="RBW56830.1"/>
    <property type="molecule type" value="Genomic_DNA"/>
</dbReference>
<reference evidence="1 2" key="1">
    <citation type="submission" date="2018-07" db="EMBL/GenBank/DDBJ databases">
        <title>Modular assembly of carbohydrate-degrading microbial communities in the ocean.</title>
        <authorList>
            <person name="Enke T.N."/>
            <person name="Datta M.S."/>
            <person name="Schwartzman J.A."/>
            <person name="Cermak N."/>
            <person name="Schmitz D.A."/>
            <person name="Barrere J."/>
            <person name="Cordero O.X."/>
        </authorList>
    </citation>
    <scope>NUCLEOTIDE SEQUENCE [LARGE SCALE GENOMIC DNA]</scope>
    <source>
        <strain evidence="1 2">C3M10</strain>
    </source>
</reference>
<organism evidence="1 2">
    <name type="scientific">Phaeobacter gallaeciensis</name>
    <dbReference type="NCBI Taxonomy" id="60890"/>
    <lineage>
        <taxon>Bacteria</taxon>
        <taxon>Pseudomonadati</taxon>
        <taxon>Pseudomonadota</taxon>
        <taxon>Alphaproteobacteria</taxon>
        <taxon>Rhodobacterales</taxon>
        <taxon>Roseobacteraceae</taxon>
        <taxon>Phaeobacter</taxon>
    </lineage>
</organism>
<dbReference type="RefSeq" id="WP_113823111.1">
    <property type="nucleotide sequence ID" value="NZ_QOCE01000025.1"/>
</dbReference>
<evidence type="ECO:0000313" key="1">
    <source>
        <dbReference type="EMBL" id="RBW56830.1"/>
    </source>
</evidence>
<comment type="caution">
    <text evidence="1">The sequence shown here is derived from an EMBL/GenBank/DDBJ whole genome shotgun (WGS) entry which is preliminary data.</text>
</comment>
<dbReference type="Proteomes" id="UP000252706">
    <property type="component" value="Unassembled WGS sequence"/>
</dbReference>
<gene>
    <name evidence="1" type="ORF">DS909_08990</name>
</gene>
<evidence type="ECO:0000313" key="2">
    <source>
        <dbReference type="Proteomes" id="UP000252706"/>
    </source>
</evidence>